<evidence type="ECO:0000313" key="3">
    <source>
        <dbReference type="EMBL" id="AJI21071.1"/>
    </source>
</evidence>
<dbReference type="InterPro" id="IPR050624">
    <property type="entry name" value="HTH-type_Tx_Regulator"/>
</dbReference>
<dbReference type="PATRIC" id="fig|592022.4.peg.4793"/>
<dbReference type="PROSITE" id="PS50977">
    <property type="entry name" value="HTH_TETR_2"/>
    <property type="match status" value="1"/>
</dbReference>
<dbReference type="EMBL" id="CP009920">
    <property type="protein sequence ID" value="AJI21071.1"/>
    <property type="molecule type" value="Genomic_DNA"/>
</dbReference>
<keyword evidence="1" id="KW-0678">Repressor</keyword>
<evidence type="ECO:0000256" key="2">
    <source>
        <dbReference type="ARBA" id="ARBA00023125"/>
    </source>
</evidence>
<evidence type="ECO:0000313" key="4">
    <source>
        <dbReference type="Proteomes" id="UP000031829"/>
    </source>
</evidence>
<dbReference type="Pfam" id="PF00440">
    <property type="entry name" value="TetR_N"/>
    <property type="match status" value="1"/>
</dbReference>
<dbReference type="SUPFAM" id="SSF48498">
    <property type="entry name" value="Tetracyclin repressor-like, C-terminal domain"/>
    <property type="match status" value="1"/>
</dbReference>
<accession>A0A0B6AC00</accession>
<dbReference type="InterPro" id="IPR023772">
    <property type="entry name" value="DNA-bd_HTH_TetR-type_CS"/>
</dbReference>
<dbReference type="InterPro" id="IPR001647">
    <property type="entry name" value="HTH_TetR"/>
</dbReference>
<evidence type="ECO:0000256" key="1">
    <source>
        <dbReference type="ARBA" id="ARBA00022491"/>
    </source>
</evidence>
<organism evidence="3 4">
    <name type="scientific">Priestia megaterium (strain ATCC 14581 / DSM 32 / CCUG 1817 / JCM 2506 / NBRC 15308 / NCIMB 9376 / NCTC 10342 / NRRL B-14308 / VKM B-512 / Ford 19)</name>
    <name type="common">Bacillus megaterium</name>
    <dbReference type="NCBI Taxonomy" id="1348623"/>
    <lineage>
        <taxon>Bacteria</taxon>
        <taxon>Bacillati</taxon>
        <taxon>Bacillota</taxon>
        <taxon>Bacilli</taxon>
        <taxon>Bacillales</taxon>
        <taxon>Bacillaceae</taxon>
        <taxon>Priestia</taxon>
    </lineage>
</organism>
<dbReference type="InterPro" id="IPR009057">
    <property type="entry name" value="Homeodomain-like_sf"/>
</dbReference>
<dbReference type="GO" id="GO:0003677">
    <property type="term" value="F:DNA binding"/>
    <property type="evidence" value="ECO:0007669"/>
    <property type="project" value="UniProtKB-UniRule"/>
</dbReference>
<dbReference type="AlphaFoldDB" id="A0A0B6AC00"/>
<dbReference type="HOGENOM" id="CLU_069356_1_4_9"/>
<dbReference type="PANTHER" id="PTHR43479">
    <property type="entry name" value="ACREF/ENVCD OPERON REPRESSOR-RELATED"/>
    <property type="match status" value="1"/>
</dbReference>
<dbReference type="KEGG" id="bmeg:BG04_1797"/>
<dbReference type="Gene3D" id="1.10.357.10">
    <property type="entry name" value="Tetracycline Repressor, domain 2"/>
    <property type="match status" value="1"/>
</dbReference>
<dbReference type="InterPro" id="IPR036271">
    <property type="entry name" value="Tet_transcr_reg_TetR-rel_C_sf"/>
</dbReference>
<sequence>MAVQSKTKEKIIDAAVSLFNVKGFDGTSVREIAGKAKVNVANISYYFHSKEGLLESLVISYFEGYIAVLEQAFQEMKKLSSTESMIVMIRAILHYQHENRHIARLVYREISLDTILIREVMTTYLTKEKYYLKTILERGMKEKEFRKLHVSFTIIELKGMLSMPYLHPQYLSEVLHILPHEPYFVQQYAIELEQWVHTTVCLPYERTNKLRVQLS</sequence>
<dbReference type="PROSITE" id="PS01081">
    <property type="entry name" value="HTH_TETR_1"/>
    <property type="match status" value="1"/>
</dbReference>
<dbReference type="Proteomes" id="UP000031829">
    <property type="component" value="Chromosome"/>
</dbReference>
<dbReference type="PANTHER" id="PTHR43479:SF11">
    <property type="entry name" value="ACREF_ENVCD OPERON REPRESSOR-RELATED"/>
    <property type="match status" value="1"/>
</dbReference>
<dbReference type="GeneID" id="93645263"/>
<gene>
    <name evidence="3" type="ORF">BG04_1797</name>
</gene>
<dbReference type="PRINTS" id="PR00455">
    <property type="entry name" value="HTHTETR"/>
</dbReference>
<dbReference type="RefSeq" id="WP_013085219.1">
    <property type="nucleotide sequence ID" value="NZ_BCVB01000008.1"/>
</dbReference>
<keyword evidence="2" id="KW-0238">DNA-binding</keyword>
<name>A0A0B6AC00_PRIM2</name>
<dbReference type="SUPFAM" id="SSF46689">
    <property type="entry name" value="Homeodomain-like"/>
    <property type="match status" value="1"/>
</dbReference>
<protein>
    <submittedName>
        <fullName evidence="3">Bacterial regulatory s, tetR family protein</fullName>
    </submittedName>
</protein>
<proteinExistence type="predicted"/>
<reference evidence="3 4" key="1">
    <citation type="journal article" date="2015" name="Genome Announc.">
        <title>Complete genome sequences for 35 biothreat assay-relevant bacillus species.</title>
        <authorList>
            <person name="Johnson S.L."/>
            <person name="Daligault H.E."/>
            <person name="Davenport K.W."/>
            <person name="Jaissle J."/>
            <person name="Frey K.G."/>
            <person name="Ladner J.T."/>
            <person name="Broomall S.M."/>
            <person name="Bishop-Lilly K.A."/>
            <person name="Bruce D.C."/>
            <person name="Gibbons H.S."/>
            <person name="Coyne S.R."/>
            <person name="Lo C.C."/>
            <person name="Meincke L."/>
            <person name="Munk A.C."/>
            <person name="Koroleva G.I."/>
            <person name="Rosenzweig C.N."/>
            <person name="Palacios G.F."/>
            <person name="Redden C.L."/>
            <person name="Minogue T.D."/>
            <person name="Chain P.S."/>
        </authorList>
    </citation>
    <scope>NUCLEOTIDE SEQUENCE [LARGE SCALE GENOMIC DNA]</scope>
    <source>
        <strain evidence="4">ATCC 14581 / DSM 32 / JCM 2506 / NBRC 15308 / NCIMB 9376 / NCTC 10342 / NRRL B-14308 / VKM B-512</strain>
    </source>
</reference>
<dbReference type="NCBIfam" id="NF037937">
    <property type="entry name" value="septum_RefZ"/>
    <property type="match status" value="1"/>
</dbReference>